<sequence length="137" mass="16636">MEHKIDTLELEMAFSELIKELESIKELNDLTVIHKDNSKKLIEELQNFYSNAKKNEIKIQQLFDKNRNFIENLNLRYENLYEKFHKISVEQQERMFSFEREQQGKFAVFKKENFTLKILLFIILLFQVILLAFKFIP</sequence>
<proteinExistence type="predicted"/>
<accession>A0A250E778</accession>
<protein>
    <submittedName>
        <fullName evidence="2">Uncharacterized protein</fullName>
    </submittedName>
</protein>
<dbReference type="GeneID" id="96782029"/>
<name>A0A250E778_9FLAO</name>
<evidence type="ECO:0000313" key="3">
    <source>
        <dbReference type="Proteomes" id="UP000242855"/>
    </source>
</evidence>
<dbReference type="EMBL" id="CP022378">
    <property type="protein sequence ID" value="ATA68829.1"/>
    <property type="molecule type" value="Genomic_DNA"/>
</dbReference>
<feature type="transmembrane region" description="Helical" evidence="1">
    <location>
        <begin position="114"/>
        <end position="136"/>
    </location>
</feature>
<dbReference type="AlphaFoldDB" id="A0A250E778"/>
<dbReference type="RefSeq" id="WP_098029370.1">
    <property type="nucleotide sequence ID" value="NZ_CP022378.1"/>
</dbReference>
<keyword evidence="1" id="KW-1133">Transmembrane helix</keyword>
<keyword evidence="1" id="KW-0472">Membrane</keyword>
<reference evidence="2 3" key="1">
    <citation type="journal article" date="2017" name="Genome Announc.">
        <title>Twelve Complete Reference Genomes of Clinical Isolates in the Capnocytophaga Genus.</title>
        <authorList>
            <person name="Villarma A."/>
            <person name="Gulvik C.A."/>
            <person name="Rowe L.A."/>
            <person name="Sheth M."/>
            <person name="Juieng P."/>
            <person name="Nicholson A.C."/>
            <person name="Loparev V.N."/>
            <person name="McQuiston J.R."/>
        </authorList>
    </citation>
    <scope>NUCLEOTIDE SEQUENCE [LARGE SCALE GENOMIC DNA]</scope>
    <source>
        <strain evidence="2 3">G7591</strain>
    </source>
</reference>
<keyword evidence="1" id="KW-0812">Transmembrane</keyword>
<organism evidence="2 3">
    <name type="scientific">Capnocytophaga cynodegmi</name>
    <dbReference type="NCBI Taxonomy" id="28189"/>
    <lineage>
        <taxon>Bacteria</taxon>
        <taxon>Pseudomonadati</taxon>
        <taxon>Bacteroidota</taxon>
        <taxon>Flavobacteriia</taxon>
        <taxon>Flavobacteriales</taxon>
        <taxon>Flavobacteriaceae</taxon>
        <taxon>Capnocytophaga</taxon>
    </lineage>
</organism>
<evidence type="ECO:0000256" key="1">
    <source>
        <dbReference type="SAM" id="Phobius"/>
    </source>
</evidence>
<dbReference type="KEGG" id="ccyn:CGC48_09475"/>
<evidence type="ECO:0000313" key="2">
    <source>
        <dbReference type="EMBL" id="ATA68829.1"/>
    </source>
</evidence>
<dbReference type="Proteomes" id="UP000242855">
    <property type="component" value="Chromosome"/>
</dbReference>
<gene>
    <name evidence="2" type="ORF">CGC48_09475</name>
</gene>